<sequence length="136" mass="15937">MIKYLKKITIKNIIFFVILYFSTYVLAEGLNFIFSTIDITLVYKNIIIIYIFSLLNSIFFIKVAYKEFNILKIFGASIFITIALLLFSYIGTSLIPLIFSDNKKDFVKFLNDAIFISRVFFSFLVIDYIIENLNKD</sequence>
<name>A0A4V3IY95_9FIRM</name>
<evidence type="ECO:0000256" key="1">
    <source>
        <dbReference type="SAM" id="Phobius"/>
    </source>
</evidence>
<evidence type="ECO:0000313" key="3">
    <source>
        <dbReference type="Proteomes" id="UP000297454"/>
    </source>
</evidence>
<dbReference type="EMBL" id="SCFR01000015">
    <property type="protein sequence ID" value="TFF65870.1"/>
    <property type="molecule type" value="Genomic_DNA"/>
</dbReference>
<feature type="transmembrane region" description="Helical" evidence="1">
    <location>
        <begin position="12"/>
        <end position="34"/>
    </location>
</feature>
<feature type="transmembrane region" description="Helical" evidence="1">
    <location>
        <begin position="111"/>
        <end position="130"/>
    </location>
</feature>
<gene>
    <name evidence="2" type="ORF">EQF91_05075</name>
</gene>
<proteinExistence type="predicted"/>
<keyword evidence="1" id="KW-0472">Membrane</keyword>
<organism evidence="2 3">
    <name type="scientific">Helcococcus ovis</name>
    <dbReference type="NCBI Taxonomy" id="72026"/>
    <lineage>
        <taxon>Bacteria</taxon>
        <taxon>Bacillati</taxon>
        <taxon>Bacillota</taxon>
        <taxon>Tissierellia</taxon>
        <taxon>Tissierellales</taxon>
        <taxon>Peptoniphilaceae</taxon>
        <taxon>Helcococcus</taxon>
    </lineage>
</organism>
<comment type="caution">
    <text evidence="2">The sequence shown here is derived from an EMBL/GenBank/DDBJ whole genome shotgun (WGS) entry which is preliminary data.</text>
</comment>
<protein>
    <submittedName>
        <fullName evidence="2">Uncharacterized protein</fullName>
    </submittedName>
</protein>
<dbReference type="Proteomes" id="UP000297454">
    <property type="component" value="Unassembled WGS sequence"/>
</dbReference>
<keyword evidence="1" id="KW-0812">Transmembrane</keyword>
<evidence type="ECO:0000313" key="2">
    <source>
        <dbReference type="EMBL" id="TFF65870.1"/>
    </source>
</evidence>
<reference evidence="2 3" key="1">
    <citation type="submission" date="2019-01" db="EMBL/GenBank/DDBJ databases">
        <title>Draft Genome Sequences of Helcococcus ovis Strains Isolated from the Uterus and Vagina of Dairy Cows with Metritis.</title>
        <authorList>
            <person name="Cunha F."/>
            <person name="Jeon S.J."/>
            <person name="Kutzer P."/>
            <person name="Galvao K.N."/>
        </authorList>
    </citation>
    <scope>NUCLEOTIDE SEQUENCE [LARGE SCALE GENOMIC DNA]</scope>
    <source>
        <strain evidence="2 3">KG-37</strain>
    </source>
</reference>
<feature type="transmembrane region" description="Helical" evidence="1">
    <location>
        <begin position="77"/>
        <end position="99"/>
    </location>
</feature>
<keyword evidence="1" id="KW-1133">Transmembrane helix</keyword>
<dbReference type="AlphaFoldDB" id="A0A4V3IY95"/>
<accession>A0A4V3IY95</accession>
<dbReference type="RefSeq" id="WP_134768849.1">
    <property type="nucleotide sequence ID" value="NZ_CP119761.1"/>
</dbReference>
<feature type="transmembrane region" description="Helical" evidence="1">
    <location>
        <begin position="46"/>
        <end position="65"/>
    </location>
</feature>
<keyword evidence="3" id="KW-1185">Reference proteome</keyword>